<name>M7TYZ7_BOTF1</name>
<dbReference type="OrthoDB" id="3550123at2759"/>
<feature type="compositionally biased region" description="Low complexity" evidence="1">
    <location>
        <begin position="318"/>
        <end position="342"/>
    </location>
</feature>
<proteinExistence type="predicted"/>
<evidence type="ECO:0000313" key="2">
    <source>
        <dbReference type="EMBL" id="EMR88841.1"/>
    </source>
</evidence>
<organism evidence="2 3">
    <name type="scientific">Botryotinia fuckeliana (strain BcDW1)</name>
    <name type="common">Noble rot fungus</name>
    <name type="synonym">Botrytis cinerea</name>
    <dbReference type="NCBI Taxonomy" id="1290391"/>
    <lineage>
        <taxon>Eukaryota</taxon>
        <taxon>Fungi</taxon>
        <taxon>Dikarya</taxon>
        <taxon>Ascomycota</taxon>
        <taxon>Pezizomycotina</taxon>
        <taxon>Leotiomycetes</taxon>
        <taxon>Helotiales</taxon>
        <taxon>Sclerotiniaceae</taxon>
        <taxon>Botrytis</taxon>
    </lineage>
</organism>
<feature type="compositionally biased region" description="Acidic residues" evidence="1">
    <location>
        <begin position="260"/>
        <end position="271"/>
    </location>
</feature>
<accession>M7TYZ7</accession>
<feature type="compositionally biased region" description="Polar residues" evidence="1">
    <location>
        <begin position="250"/>
        <end position="259"/>
    </location>
</feature>
<feature type="region of interest" description="Disordered" evidence="1">
    <location>
        <begin position="304"/>
        <end position="342"/>
    </location>
</feature>
<dbReference type="Proteomes" id="UP000012045">
    <property type="component" value="Unassembled WGS sequence"/>
</dbReference>
<dbReference type="EMBL" id="KB707771">
    <property type="protein sequence ID" value="EMR88841.1"/>
    <property type="molecule type" value="Genomic_DNA"/>
</dbReference>
<dbReference type="AlphaFoldDB" id="M7TYZ7"/>
<sequence length="410" mass="44743">MSPPPSPKSNGTSFPNYIISRLSEDVNMQSVPENSTYQTAGDDVPVDSLPPFAERQFQSFLERRALERAENPDLVDPRSIPRTNPLIDPTALSTLSGPIEQQSRQDHNFTSGTEHEMGIPPIDETTEIRNPITGDVIRVLAFERFNARRRARGLPQYRIIRSLGPGNRSHRGDSTRRNQRARRNARGAASGGGLANPSRSSSGPAPELSLAANLDADDEAVDPNADPDSPLPDPAMNLDNFTARRDVRRQSTLSNVVSTSDEEPADEETDDGINYIKGYTPAFGSGKMRYEKMFDDLQARRTYEASARPRSRESPLVASASAFQSTSNSSTEAQPAAQTTTTATAAAAGAGAGAENTTVSSCKWSQNATMRLWEAMYQTNEMIQLVSESMREQPVVNEMPISKLVIRGAK</sequence>
<feature type="compositionally biased region" description="Basic and acidic residues" evidence="1">
    <location>
        <begin position="103"/>
        <end position="117"/>
    </location>
</feature>
<protein>
    <submittedName>
        <fullName evidence="2">Uncharacterized protein</fullName>
    </submittedName>
</protein>
<dbReference type="HOGENOM" id="CLU_776107_0_0_1"/>
<feature type="region of interest" description="Disordered" evidence="1">
    <location>
        <begin position="161"/>
        <end position="273"/>
    </location>
</feature>
<evidence type="ECO:0000313" key="3">
    <source>
        <dbReference type="Proteomes" id="UP000012045"/>
    </source>
</evidence>
<evidence type="ECO:0000256" key="1">
    <source>
        <dbReference type="SAM" id="MobiDB-lite"/>
    </source>
</evidence>
<feature type="region of interest" description="Disordered" evidence="1">
    <location>
        <begin position="99"/>
        <end position="127"/>
    </location>
</feature>
<feature type="region of interest" description="Disordered" evidence="1">
    <location>
        <begin position="1"/>
        <end position="20"/>
    </location>
</feature>
<reference evidence="3" key="1">
    <citation type="journal article" date="2013" name="Genome Announc.">
        <title>Draft genome sequence of Botrytis cinerea BcDW1, inoculum for noble rot of grape berries.</title>
        <authorList>
            <person name="Blanco-Ulate B."/>
            <person name="Allen G."/>
            <person name="Powell A.L."/>
            <person name="Cantu D."/>
        </authorList>
    </citation>
    <scope>NUCLEOTIDE SEQUENCE [LARGE SCALE GENOMIC DNA]</scope>
    <source>
        <strain evidence="3">BcDW1</strain>
    </source>
</reference>
<gene>
    <name evidence="2" type="ORF">BcDW1_2478</name>
</gene>